<protein>
    <recommendedName>
        <fullName evidence="1">Transposase Tc1-like domain-containing protein</fullName>
    </recommendedName>
</protein>
<comment type="caution">
    <text evidence="2">The sequence shown here is derived from an EMBL/GenBank/DDBJ whole genome shotgun (WGS) entry which is preliminary data.</text>
</comment>
<reference evidence="2" key="2">
    <citation type="journal article" date="2023" name="IMA Fungus">
        <title>Comparative genomic study of the Penicillium genus elucidates a diverse pangenome and 15 lateral gene transfer events.</title>
        <authorList>
            <person name="Petersen C."/>
            <person name="Sorensen T."/>
            <person name="Nielsen M.R."/>
            <person name="Sondergaard T.E."/>
            <person name="Sorensen J.L."/>
            <person name="Fitzpatrick D.A."/>
            <person name="Frisvad J.C."/>
            <person name="Nielsen K.L."/>
        </authorList>
    </citation>
    <scope>NUCLEOTIDE SEQUENCE</scope>
    <source>
        <strain evidence="2">IBT 22155</strain>
    </source>
</reference>
<gene>
    <name evidence="2" type="ORF">N7515_002552</name>
</gene>
<dbReference type="GO" id="GO:0015074">
    <property type="term" value="P:DNA integration"/>
    <property type="evidence" value="ECO:0007669"/>
    <property type="project" value="InterPro"/>
</dbReference>
<sequence length="138" mass="15542">MHTETATRTQVVALRAFTTKSSSEIANLTVSSVNRIYARAIERGFNPREDPIIHDRYVQDTPRPGRPTKQDTATQEIVISKVRSDRYEREKSCADLAGDLSKLGVNISAETVRRILKKNGFRKTTEAWVDTSDEESST</sequence>
<dbReference type="GO" id="GO:0006313">
    <property type="term" value="P:DNA transposition"/>
    <property type="evidence" value="ECO:0007669"/>
    <property type="project" value="InterPro"/>
</dbReference>
<dbReference type="Pfam" id="PF01498">
    <property type="entry name" value="HTH_Tnp_Tc3_2"/>
    <property type="match status" value="1"/>
</dbReference>
<dbReference type="OrthoDB" id="5415741at2759"/>
<dbReference type="GeneID" id="81402466"/>
<keyword evidence="3" id="KW-1185">Reference proteome</keyword>
<reference evidence="2" key="1">
    <citation type="submission" date="2022-11" db="EMBL/GenBank/DDBJ databases">
        <authorList>
            <person name="Petersen C."/>
        </authorList>
    </citation>
    <scope>NUCLEOTIDE SEQUENCE</scope>
    <source>
        <strain evidence="2">IBT 22155</strain>
    </source>
</reference>
<dbReference type="InterPro" id="IPR002492">
    <property type="entry name" value="Transposase_Tc1-like"/>
</dbReference>
<evidence type="ECO:0000259" key="1">
    <source>
        <dbReference type="Pfam" id="PF01498"/>
    </source>
</evidence>
<evidence type="ECO:0000313" key="2">
    <source>
        <dbReference type="EMBL" id="KAJ5143765.1"/>
    </source>
</evidence>
<dbReference type="RefSeq" id="XP_056525409.1">
    <property type="nucleotide sequence ID" value="XM_056663296.1"/>
</dbReference>
<evidence type="ECO:0000313" key="3">
    <source>
        <dbReference type="Proteomes" id="UP001149079"/>
    </source>
</evidence>
<dbReference type="AlphaFoldDB" id="A0A9W9HBR5"/>
<accession>A0A9W9HBR5</accession>
<dbReference type="GO" id="GO:0003677">
    <property type="term" value="F:DNA binding"/>
    <property type="evidence" value="ECO:0007669"/>
    <property type="project" value="InterPro"/>
</dbReference>
<dbReference type="Proteomes" id="UP001149079">
    <property type="component" value="Unassembled WGS sequence"/>
</dbReference>
<organism evidence="2 3">
    <name type="scientific">Penicillium bovifimosum</name>
    <dbReference type="NCBI Taxonomy" id="126998"/>
    <lineage>
        <taxon>Eukaryota</taxon>
        <taxon>Fungi</taxon>
        <taxon>Dikarya</taxon>
        <taxon>Ascomycota</taxon>
        <taxon>Pezizomycotina</taxon>
        <taxon>Eurotiomycetes</taxon>
        <taxon>Eurotiomycetidae</taxon>
        <taxon>Eurotiales</taxon>
        <taxon>Aspergillaceae</taxon>
        <taxon>Penicillium</taxon>
    </lineage>
</organism>
<feature type="domain" description="Transposase Tc1-like" evidence="1">
    <location>
        <begin position="79"/>
        <end position="128"/>
    </location>
</feature>
<dbReference type="EMBL" id="JAPQKL010000002">
    <property type="protein sequence ID" value="KAJ5143765.1"/>
    <property type="molecule type" value="Genomic_DNA"/>
</dbReference>
<proteinExistence type="predicted"/>
<name>A0A9W9HBR5_9EURO</name>